<protein>
    <submittedName>
        <fullName evidence="3">Uncharacterized protein</fullName>
    </submittedName>
</protein>
<evidence type="ECO:0000256" key="1">
    <source>
        <dbReference type="SAM" id="MobiDB-lite"/>
    </source>
</evidence>
<evidence type="ECO:0000313" key="3">
    <source>
        <dbReference type="EMBL" id="MFD1524891.1"/>
    </source>
</evidence>
<feature type="compositionally biased region" description="Basic and acidic residues" evidence="1">
    <location>
        <begin position="689"/>
        <end position="699"/>
    </location>
</feature>
<keyword evidence="2" id="KW-1133">Transmembrane helix</keyword>
<comment type="caution">
    <text evidence="3">The sequence shown here is derived from an EMBL/GenBank/DDBJ whole genome shotgun (WGS) entry which is preliminary data.</text>
</comment>
<proteinExistence type="predicted"/>
<name>A0ABD6B2R3_9EURY</name>
<accession>A0ABD6B2R3</accession>
<evidence type="ECO:0000256" key="2">
    <source>
        <dbReference type="SAM" id="Phobius"/>
    </source>
</evidence>
<keyword evidence="2" id="KW-0812">Transmembrane</keyword>
<gene>
    <name evidence="3" type="ORF">ACFR9S_01065</name>
</gene>
<dbReference type="AlphaFoldDB" id="A0ABD6B2R3"/>
<keyword evidence="4" id="KW-1185">Reference proteome</keyword>
<reference evidence="3 4" key="1">
    <citation type="journal article" date="2019" name="Int. J. Syst. Evol. Microbiol.">
        <title>The Global Catalogue of Microorganisms (GCM) 10K type strain sequencing project: providing services to taxonomists for standard genome sequencing and annotation.</title>
        <authorList>
            <consortium name="The Broad Institute Genomics Platform"/>
            <consortium name="The Broad Institute Genome Sequencing Center for Infectious Disease"/>
            <person name="Wu L."/>
            <person name="Ma J."/>
        </authorList>
    </citation>
    <scope>NUCLEOTIDE SEQUENCE [LARGE SCALE GENOMIC DNA]</scope>
    <source>
        <strain evidence="3 4">CGMCC 1.12285</strain>
    </source>
</reference>
<keyword evidence="2" id="KW-0472">Membrane</keyword>
<feature type="compositionally biased region" description="Polar residues" evidence="1">
    <location>
        <begin position="700"/>
        <end position="712"/>
    </location>
</feature>
<sequence length="723" mass="81059">MANSLKKLVRSPSFLEFVSGILYLSIVGVVAWFLLENLWLPAWESRGIAFRTVRLIGRTIGTFFPSESFLFVLPFPLGVFAGVSLVWFVDTYKRYQAIVLWAGIGIVVAQLLIMGRLFDVLIENFSLLILSSLVIGVVAGIQIGGIPLIGWLRRDRDHLIGTPPNEFDRAPLAVWGILFLMVVVGLVDGHLSLGLGGGPIEATRLEQLGGNLVGSTILLGAFWKFTEYESEIRTVQIGPARGGKTAILGGLYNHLETENSLTILRGGEFDTSISDRIENGEFPPRNQLREVDRGRQYRFLEIPFVSDRRFFRKKVVIGTLDYPGELITGGSNWNPLDEELEAVRQEGRHDLILDHEYIENEVDVPVLAPAALKIDAALGRLQSAFSSTDQWEEAQRVLENAESLSYQETVPPEALANALSRLVDGADTILFTVPLDDFVQRAAAAGHMPQHTDAYWLRRTGGQYEVYSTEGDLVGRYDTLDDLEFEAILEEAPEVLNELPRYDHPDLGDVRLVIEGRPARTPSSEYRRVYEGIVDQCNGGAKSFVWVASMSDYAKRHFTAAYTAYVGNNATPSSLNPTEILSSETLPNHPSLPHEDGVYTTFADWIETQYLDVPENWDGYRRSLRKRTREDFLYPLWYDVESNDQGERIKTGSRPILQGADRLIDRIEGRTLVRTYPWRSYLPGGESLSKSEEMVENMRESLNTQRTTNESVATDGEPTEEDA</sequence>
<organism evidence="3 4">
    <name type="scientific">Halolamina salina</name>
    <dbReference type="NCBI Taxonomy" id="1220023"/>
    <lineage>
        <taxon>Archaea</taxon>
        <taxon>Methanobacteriati</taxon>
        <taxon>Methanobacteriota</taxon>
        <taxon>Stenosarchaea group</taxon>
        <taxon>Halobacteria</taxon>
        <taxon>Halobacteriales</taxon>
        <taxon>Haloferacaceae</taxon>
    </lineage>
</organism>
<evidence type="ECO:0000313" key="4">
    <source>
        <dbReference type="Proteomes" id="UP001597111"/>
    </source>
</evidence>
<feature type="transmembrane region" description="Helical" evidence="2">
    <location>
        <begin position="20"/>
        <end position="40"/>
    </location>
</feature>
<dbReference type="EMBL" id="JBHUDH010000008">
    <property type="protein sequence ID" value="MFD1524891.1"/>
    <property type="molecule type" value="Genomic_DNA"/>
</dbReference>
<dbReference type="RefSeq" id="WP_379732071.1">
    <property type="nucleotide sequence ID" value="NZ_JBHSWZ010000198.1"/>
</dbReference>
<feature type="transmembrane region" description="Helical" evidence="2">
    <location>
        <begin position="95"/>
        <end position="113"/>
    </location>
</feature>
<feature type="region of interest" description="Disordered" evidence="1">
    <location>
        <begin position="687"/>
        <end position="723"/>
    </location>
</feature>
<feature type="transmembrane region" description="Helical" evidence="2">
    <location>
        <begin position="125"/>
        <end position="152"/>
    </location>
</feature>
<dbReference type="Proteomes" id="UP001597111">
    <property type="component" value="Unassembled WGS sequence"/>
</dbReference>
<feature type="transmembrane region" description="Helical" evidence="2">
    <location>
        <begin position="68"/>
        <end position="89"/>
    </location>
</feature>
<feature type="transmembrane region" description="Helical" evidence="2">
    <location>
        <begin position="172"/>
        <end position="196"/>
    </location>
</feature>